<protein>
    <recommendedName>
        <fullName evidence="6">FAD-binding PCMH-type domain-containing protein</fullName>
    </recommendedName>
</protein>
<reference evidence="7 8" key="1">
    <citation type="journal article" date="2018" name="BMC Genomics">
        <title>The genome of Naegleria lovaniensis, the basis for a comparative approach to unravel pathogenicity factors of the human pathogenic amoeba N. fowleri.</title>
        <authorList>
            <person name="Liechti N."/>
            <person name="Schurch N."/>
            <person name="Bruggmann R."/>
            <person name="Wittwer M."/>
        </authorList>
    </citation>
    <scope>NUCLEOTIDE SEQUENCE [LARGE SCALE GENOMIC DNA]</scope>
    <source>
        <strain evidence="7 8">ATCC 30569</strain>
    </source>
</reference>
<dbReference type="InterPro" id="IPR036318">
    <property type="entry name" value="FAD-bd_PCMH-like_sf"/>
</dbReference>
<evidence type="ECO:0000256" key="4">
    <source>
        <dbReference type="ARBA" id="ARBA00022827"/>
    </source>
</evidence>
<comment type="cofactor">
    <cofactor evidence="1">
        <name>FAD</name>
        <dbReference type="ChEBI" id="CHEBI:57692"/>
    </cofactor>
</comment>
<dbReference type="InterPro" id="IPR006094">
    <property type="entry name" value="Oxid_FAD_bind_N"/>
</dbReference>
<dbReference type="InterPro" id="IPR016166">
    <property type="entry name" value="FAD-bd_PCMH"/>
</dbReference>
<evidence type="ECO:0000256" key="3">
    <source>
        <dbReference type="ARBA" id="ARBA00022630"/>
    </source>
</evidence>
<organism evidence="7 8">
    <name type="scientific">Naegleria lovaniensis</name>
    <name type="common">Amoeba</name>
    <dbReference type="NCBI Taxonomy" id="51637"/>
    <lineage>
        <taxon>Eukaryota</taxon>
        <taxon>Discoba</taxon>
        <taxon>Heterolobosea</taxon>
        <taxon>Tetramitia</taxon>
        <taxon>Eutetramitia</taxon>
        <taxon>Vahlkampfiidae</taxon>
        <taxon>Naegleria</taxon>
    </lineage>
</organism>
<evidence type="ECO:0000313" key="7">
    <source>
        <dbReference type="EMBL" id="KAG2377914.1"/>
    </source>
</evidence>
<keyword evidence="8" id="KW-1185">Reference proteome</keyword>
<dbReference type="EMBL" id="PYSW02000036">
    <property type="protein sequence ID" value="KAG2377914.1"/>
    <property type="molecule type" value="Genomic_DNA"/>
</dbReference>
<keyword evidence="3" id="KW-0285">Flavoprotein</keyword>
<evidence type="ECO:0000256" key="5">
    <source>
        <dbReference type="ARBA" id="ARBA00023002"/>
    </source>
</evidence>
<dbReference type="InterPro" id="IPR050416">
    <property type="entry name" value="FAD-linked_Oxidoreductase"/>
</dbReference>
<comment type="similarity">
    <text evidence="2">Belongs to the oxygen-dependent FAD-linked oxidoreductase family.</text>
</comment>
<dbReference type="GeneID" id="68101453"/>
<dbReference type="PROSITE" id="PS51387">
    <property type="entry name" value="FAD_PCMH"/>
    <property type="match status" value="1"/>
</dbReference>
<dbReference type="InterPro" id="IPR012951">
    <property type="entry name" value="BBE"/>
</dbReference>
<accession>A0AA88GI43</accession>
<evidence type="ECO:0000313" key="8">
    <source>
        <dbReference type="Proteomes" id="UP000816034"/>
    </source>
</evidence>
<evidence type="ECO:0000256" key="2">
    <source>
        <dbReference type="ARBA" id="ARBA00005466"/>
    </source>
</evidence>
<dbReference type="RefSeq" id="XP_044545176.1">
    <property type="nucleotide sequence ID" value="XM_044699136.1"/>
</dbReference>
<dbReference type="GO" id="GO:0016491">
    <property type="term" value="F:oxidoreductase activity"/>
    <property type="evidence" value="ECO:0007669"/>
    <property type="project" value="UniProtKB-KW"/>
</dbReference>
<dbReference type="AlphaFoldDB" id="A0AA88GI43"/>
<dbReference type="SUPFAM" id="SSF56176">
    <property type="entry name" value="FAD-binding/transporter-associated domain-like"/>
    <property type="match status" value="1"/>
</dbReference>
<dbReference type="PROSITE" id="PS00862">
    <property type="entry name" value="OX2_COVAL_FAD"/>
    <property type="match status" value="1"/>
</dbReference>
<dbReference type="Gene3D" id="3.30.43.10">
    <property type="entry name" value="Uridine Diphospho-n-acetylenolpyruvylglucosamine Reductase, domain 2"/>
    <property type="match status" value="1"/>
</dbReference>
<sequence>MPPLQFIDSTNNPEEYHRLRNVWNGGINLHPKYIVQCENENDIVDALEFAKTHQLEISVRGGGHSVSGFSASDGGLLIDLSLMKCVTVNSELKTVTVGGGTLWGHVDEACDPYHMFVPGGMVSHTGVGGLCLGGGIGWLSRAYGLTCDSLIGARIVLLDGSFCNVTEEENSDLLFGLRGGGGNFGIVSSFTFKLYKVSKLDHGVFVYPIEDAHEIVKTYFSMTNPINNPHPLPDNITLYLFLLPTQVLVMTLYHEGDITENIDTEERCEFYKNKVIEKLFTFNPIYTSFTDNYTCLQSMFDIGNKHGKHYYWKSLFFNTSISEETQQALLTAIKKGPNASTIEVMHLGGAISKVHPTDTAYYQRDALYEIHSICSWEDSSLDISLFRNWAQQEFFDRISKHSCNINGYINTAHQTKNTEGFYGENYARLVQLKNKYDPQNELHRNHNIRPTFQTNENNLLL</sequence>
<feature type="domain" description="FAD-binding PCMH-type" evidence="6">
    <location>
        <begin position="27"/>
        <end position="197"/>
    </location>
</feature>
<dbReference type="PANTHER" id="PTHR42973:SF39">
    <property type="entry name" value="FAD-BINDING PCMH-TYPE DOMAIN-CONTAINING PROTEIN"/>
    <property type="match status" value="1"/>
</dbReference>
<evidence type="ECO:0000259" key="6">
    <source>
        <dbReference type="PROSITE" id="PS51387"/>
    </source>
</evidence>
<keyword evidence="5" id="KW-0560">Oxidoreductase</keyword>
<keyword evidence="4" id="KW-0274">FAD</keyword>
<dbReference type="Pfam" id="PF08031">
    <property type="entry name" value="BBE"/>
    <property type="match status" value="1"/>
</dbReference>
<dbReference type="Proteomes" id="UP000816034">
    <property type="component" value="Unassembled WGS sequence"/>
</dbReference>
<dbReference type="GO" id="GO:0071949">
    <property type="term" value="F:FAD binding"/>
    <property type="evidence" value="ECO:0007669"/>
    <property type="project" value="InterPro"/>
</dbReference>
<dbReference type="InterPro" id="IPR006093">
    <property type="entry name" value="Oxy_OxRdtase_FAD_BS"/>
</dbReference>
<evidence type="ECO:0000256" key="1">
    <source>
        <dbReference type="ARBA" id="ARBA00001974"/>
    </source>
</evidence>
<dbReference type="PANTHER" id="PTHR42973">
    <property type="entry name" value="BINDING OXIDOREDUCTASE, PUTATIVE (AFU_ORTHOLOGUE AFUA_1G17690)-RELATED"/>
    <property type="match status" value="1"/>
</dbReference>
<dbReference type="Pfam" id="PF01565">
    <property type="entry name" value="FAD_binding_4"/>
    <property type="match status" value="1"/>
</dbReference>
<gene>
    <name evidence="7" type="ORF">C9374_008999</name>
</gene>
<dbReference type="InterPro" id="IPR016169">
    <property type="entry name" value="FAD-bd_PCMH_sub2"/>
</dbReference>
<dbReference type="InterPro" id="IPR016167">
    <property type="entry name" value="FAD-bd_PCMH_sub1"/>
</dbReference>
<dbReference type="Gene3D" id="3.30.465.10">
    <property type="match status" value="1"/>
</dbReference>
<proteinExistence type="inferred from homology"/>
<dbReference type="Gene3D" id="3.40.462.20">
    <property type="match status" value="1"/>
</dbReference>
<comment type="caution">
    <text evidence="7">The sequence shown here is derived from an EMBL/GenBank/DDBJ whole genome shotgun (WGS) entry which is preliminary data.</text>
</comment>
<name>A0AA88GI43_NAELO</name>